<dbReference type="RefSeq" id="WP_160901950.1">
    <property type="nucleotide sequence ID" value="NZ_CP102850.1"/>
</dbReference>
<accession>A0A6L7GPK4</accession>
<dbReference type="AlphaFoldDB" id="A0A6L7GPK4"/>
<gene>
    <name evidence="1" type="ORF">GIY30_10640</name>
</gene>
<comment type="caution">
    <text evidence="1">The sequence shown here is derived from an EMBL/GenBank/DDBJ whole genome shotgun (WGS) entry which is preliminary data.</text>
</comment>
<evidence type="ECO:0000313" key="2">
    <source>
        <dbReference type="Proteomes" id="UP000475545"/>
    </source>
</evidence>
<organism evidence="1 2">
    <name type="scientific">Gordonia mangrovi</name>
    <dbReference type="NCBI Taxonomy" id="2665643"/>
    <lineage>
        <taxon>Bacteria</taxon>
        <taxon>Bacillati</taxon>
        <taxon>Actinomycetota</taxon>
        <taxon>Actinomycetes</taxon>
        <taxon>Mycobacteriales</taxon>
        <taxon>Gordoniaceae</taxon>
        <taxon>Gordonia</taxon>
    </lineage>
</organism>
<dbReference type="Proteomes" id="UP000475545">
    <property type="component" value="Unassembled WGS sequence"/>
</dbReference>
<reference evidence="1 2" key="1">
    <citation type="submission" date="2019-11" db="EMBL/GenBank/DDBJ databases">
        <title>Gordonia sp. nov., a novel actinobacterium isolated from mangrove soil in Hainan.</title>
        <authorList>
            <person name="Huang X."/>
            <person name="Xie Y."/>
            <person name="Chu X."/>
            <person name="Xiao K."/>
        </authorList>
    </citation>
    <scope>NUCLEOTIDE SEQUENCE [LARGE SCALE GENOMIC DNA]</scope>
    <source>
        <strain evidence="1 2">HNM0687</strain>
    </source>
</reference>
<dbReference type="EMBL" id="WMBR01000002">
    <property type="protein sequence ID" value="MXP21806.1"/>
    <property type="molecule type" value="Genomic_DNA"/>
</dbReference>
<evidence type="ECO:0000313" key="1">
    <source>
        <dbReference type="EMBL" id="MXP21806.1"/>
    </source>
</evidence>
<sequence>MRLNSTVPVSSSGLIGGYCAARFTGRRELGGLVLAAAGAWCVREWRRQGPAVTAGLLATYLGAFGASHPLAKKIGAWPSVFAVSAATAGVTYVATREE</sequence>
<proteinExistence type="predicted"/>
<keyword evidence="2" id="KW-1185">Reference proteome</keyword>
<protein>
    <submittedName>
        <fullName evidence="1">Uncharacterized protein</fullName>
    </submittedName>
</protein>
<name>A0A6L7GPK4_9ACTN</name>